<feature type="domain" description="Hint" evidence="1">
    <location>
        <begin position="144"/>
        <end position="253"/>
    </location>
</feature>
<dbReference type="GO" id="GO:0016539">
    <property type="term" value="P:intein-mediated protein splicing"/>
    <property type="evidence" value="ECO:0007669"/>
    <property type="project" value="InterPro"/>
</dbReference>
<accession>A0A850LL25</accession>
<dbReference type="OMA" id="TISACHM"/>
<dbReference type="Proteomes" id="UP000565723">
    <property type="component" value="Unassembled WGS sequence"/>
</dbReference>
<evidence type="ECO:0000313" key="3">
    <source>
        <dbReference type="Proteomes" id="UP000565723"/>
    </source>
</evidence>
<organism evidence="2 3">
    <name type="scientific">Ruegeria pomeroyi</name>
    <dbReference type="NCBI Taxonomy" id="89184"/>
    <lineage>
        <taxon>Bacteria</taxon>
        <taxon>Pseudomonadati</taxon>
        <taxon>Pseudomonadota</taxon>
        <taxon>Alphaproteobacteria</taxon>
        <taxon>Rhodobacterales</taxon>
        <taxon>Roseobacteraceae</taxon>
        <taxon>Ruegeria</taxon>
    </lineage>
</organism>
<dbReference type="InterPro" id="IPR003587">
    <property type="entry name" value="Hint_dom_N"/>
</dbReference>
<gene>
    <name evidence="2" type="ORF">HW564_14820</name>
</gene>
<dbReference type="AlphaFoldDB" id="A0A850LL25"/>
<dbReference type="PROSITE" id="PS50817">
    <property type="entry name" value="INTEIN_N_TER"/>
    <property type="match status" value="1"/>
</dbReference>
<comment type="caution">
    <text evidence="2">The sequence shown here is derived from an EMBL/GenBank/DDBJ whole genome shotgun (WGS) entry which is preliminary data.</text>
</comment>
<dbReference type="Pfam" id="PF13403">
    <property type="entry name" value="Hint_2"/>
    <property type="match status" value="1"/>
</dbReference>
<name>A0A850LL25_9RHOB</name>
<protein>
    <submittedName>
        <fullName evidence="2">Hint domain-containing protein</fullName>
    </submittedName>
</protein>
<dbReference type="InterPro" id="IPR036844">
    <property type="entry name" value="Hint_dom_sf"/>
</dbReference>
<dbReference type="SUPFAM" id="SSF51294">
    <property type="entry name" value="Hedgehog/intein (Hint) domain"/>
    <property type="match status" value="1"/>
</dbReference>
<sequence length="336" mass="36943">MTRYAPTQSVPVYRAEDFPVTSGANLGDGISPMDELMLDDVYGMAPGARSWRLGLETMDNGAFRIAGDTELGQPGAELHLDCALSLMSPDGQTTDAIVLVELDETGHIADLYLLPLAPLVPKTDYTLVGMDRARARQKFAQVACVSFTRGTHITLGSGAQVRIEDLKVGDRVLTRDDGVREVRWIGQTTVRAVGDFAPIVIRAGTLNNENDLVVSPDHRLFVYQRRDEMGVGQPELLLKARHLVNGDTVFVQEGGFVDYFQLLFDRHHIIYAEGIAAETMLLDPRTRPALPQEMLEQVSPLLDQHGSGDSHGMDVAKALLDRPDVIDLLKRASTKR</sequence>
<reference evidence="2 3" key="1">
    <citation type="journal article" date="2020" name="Proc. Natl. Acad. Sci. U.S.A.">
        <title>Ecological drivers of bacterial community assembly in synthetic phycospheres.</title>
        <authorList>
            <person name="Fu H."/>
            <person name="Uchimiya M."/>
            <person name="Gore J."/>
            <person name="Moran M.A."/>
        </authorList>
    </citation>
    <scope>NUCLEOTIDE SEQUENCE [LARGE SCALE GENOMIC DNA]</scope>
    <source>
        <strain evidence="2">HF-Din03</strain>
    </source>
</reference>
<evidence type="ECO:0000313" key="2">
    <source>
        <dbReference type="EMBL" id="NVK98195.1"/>
    </source>
</evidence>
<dbReference type="InterPro" id="IPR006141">
    <property type="entry name" value="Intein_N"/>
</dbReference>
<proteinExistence type="predicted"/>
<dbReference type="InterPro" id="IPR028992">
    <property type="entry name" value="Hedgehog/Intein_dom"/>
</dbReference>
<dbReference type="CDD" id="cd00081">
    <property type="entry name" value="Hint"/>
    <property type="match status" value="1"/>
</dbReference>
<dbReference type="EMBL" id="JABXIY010000042">
    <property type="protein sequence ID" value="NVK98195.1"/>
    <property type="molecule type" value="Genomic_DNA"/>
</dbReference>
<evidence type="ECO:0000259" key="1">
    <source>
        <dbReference type="SMART" id="SM00306"/>
    </source>
</evidence>
<dbReference type="RefSeq" id="WP_011048395.1">
    <property type="nucleotide sequence ID" value="NZ_CP076685.1"/>
</dbReference>
<dbReference type="SMART" id="SM00306">
    <property type="entry name" value="HintN"/>
    <property type="match status" value="1"/>
</dbReference>
<dbReference type="Gene3D" id="2.170.16.10">
    <property type="entry name" value="Hedgehog/Intein (Hint) domain"/>
    <property type="match status" value="1"/>
</dbReference>